<dbReference type="Pfam" id="PF16036">
    <property type="entry name" value="Chalcone_3"/>
    <property type="match status" value="1"/>
</dbReference>
<dbReference type="Gramene" id="ABO97611">
    <property type="protein sequence ID" value="ABO97611"/>
    <property type="gene ID" value="OSTLU_33001"/>
</dbReference>
<dbReference type="PANTHER" id="PTHR47698">
    <property type="entry name" value="FATTY-ACID-BINDING PROTEIN 3, CHLOROPLASTIC"/>
    <property type="match status" value="1"/>
</dbReference>
<dbReference type="RefSeq" id="XP_001419318.1">
    <property type="nucleotide sequence ID" value="XM_001419281.1"/>
</dbReference>
<dbReference type="InterPro" id="IPR036298">
    <property type="entry name" value="Chalcone_isomerase_sf"/>
</dbReference>
<accession>A4S177</accession>
<evidence type="ECO:0000313" key="2">
    <source>
        <dbReference type="EMBL" id="ABO97611.1"/>
    </source>
</evidence>
<name>A4S177_OSTLU</name>
<dbReference type="OrthoDB" id="18193at2759"/>
<gene>
    <name evidence="2" type="ORF">OSTLU_33001</name>
</gene>
<sequence length="172" mass="18333">MVTEPRTGLKVPAAMTPGDKALALAGRGARVKRIAGLSVKVYACGFYVDVDGARDGDAASYERLVRLVFARNVGGDKIVEALAERIRPAMDADSPALRAFEAIFDGVSFKKGTSLDFHATFEGELATFIKGKRVSVIADASLCRALFDCYVGKDPVIPELKSTVCAFVDGLN</sequence>
<dbReference type="PANTHER" id="PTHR47698:SF2">
    <property type="entry name" value="FATTY-ACID-BINDING PROTEIN 3, CHLOROPLASTIC"/>
    <property type="match status" value="1"/>
</dbReference>
<dbReference type="STRING" id="436017.A4S177"/>
<dbReference type="HOGENOM" id="CLU_070923_1_1_1"/>
<dbReference type="Proteomes" id="UP000001568">
    <property type="component" value="Chromosome 8"/>
</dbReference>
<dbReference type="EMBL" id="CP000588">
    <property type="protein sequence ID" value="ABO97611.1"/>
    <property type="molecule type" value="Genomic_DNA"/>
</dbReference>
<feature type="domain" description="Chalcone isomerase" evidence="1">
    <location>
        <begin position="8"/>
        <end position="162"/>
    </location>
</feature>
<dbReference type="InterPro" id="IPR016087">
    <property type="entry name" value="Chalcone_isomerase"/>
</dbReference>
<organism evidence="2 3">
    <name type="scientific">Ostreococcus lucimarinus (strain CCE9901)</name>
    <dbReference type="NCBI Taxonomy" id="436017"/>
    <lineage>
        <taxon>Eukaryota</taxon>
        <taxon>Viridiplantae</taxon>
        <taxon>Chlorophyta</taxon>
        <taxon>Mamiellophyceae</taxon>
        <taxon>Mamiellales</taxon>
        <taxon>Bathycoccaceae</taxon>
        <taxon>Ostreococcus</taxon>
    </lineage>
</organism>
<dbReference type="GO" id="GO:0016872">
    <property type="term" value="F:intramolecular lyase activity"/>
    <property type="evidence" value="ECO:0007669"/>
    <property type="project" value="InterPro"/>
</dbReference>
<dbReference type="Gene3D" id="3.50.70.10">
    <property type="match status" value="1"/>
</dbReference>
<dbReference type="KEGG" id="olu:OSTLU_33001"/>
<protein>
    <recommendedName>
        <fullName evidence="1">Chalcone isomerase domain-containing protein</fullName>
    </recommendedName>
</protein>
<dbReference type="OMA" id="YACGLYV"/>
<dbReference type="AlphaFoldDB" id="A4S177"/>
<evidence type="ECO:0000259" key="1">
    <source>
        <dbReference type="Pfam" id="PF16036"/>
    </source>
</evidence>
<reference evidence="2 3" key="1">
    <citation type="journal article" date="2007" name="Proc. Natl. Acad. Sci. U.S.A.">
        <title>The tiny eukaryote Ostreococcus provides genomic insights into the paradox of plankton speciation.</title>
        <authorList>
            <person name="Palenik B."/>
            <person name="Grimwood J."/>
            <person name="Aerts A."/>
            <person name="Rouze P."/>
            <person name="Salamov A."/>
            <person name="Putnam N."/>
            <person name="Dupont C."/>
            <person name="Jorgensen R."/>
            <person name="Derelle E."/>
            <person name="Rombauts S."/>
            <person name="Zhou K."/>
            <person name="Otillar R."/>
            <person name="Merchant S.S."/>
            <person name="Podell S."/>
            <person name="Gaasterland T."/>
            <person name="Napoli C."/>
            <person name="Gendler K."/>
            <person name="Manuell A."/>
            <person name="Tai V."/>
            <person name="Vallon O."/>
            <person name="Piganeau G."/>
            <person name="Jancek S."/>
            <person name="Heijde M."/>
            <person name="Jabbari K."/>
            <person name="Bowler C."/>
            <person name="Lohr M."/>
            <person name="Robbens S."/>
            <person name="Werner G."/>
            <person name="Dubchak I."/>
            <person name="Pazour G.J."/>
            <person name="Ren Q."/>
            <person name="Paulsen I."/>
            <person name="Delwiche C."/>
            <person name="Schmutz J."/>
            <person name="Rokhsar D."/>
            <person name="Van de Peer Y."/>
            <person name="Moreau H."/>
            <person name="Grigoriev I.V."/>
        </authorList>
    </citation>
    <scope>NUCLEOTIDE SEQUENCE [LARGE SCALE GENOMIC DNA]</scope>
    <source>
        <strain evidence="2 3">CCE9901</strain>
    </source>
</reference>
<proteinExistence type="predicted"/>
<evidence type="ECO:0000313" key="3">
    <source>
        <dbReference type="Proteomes" id="UP000001568"/>
    </source>
</evidence>
<dbReference type="GeneID" id="5003407"/>
<dbReference type="InterPro" id="IPR016088">
    <property type="entry name" value="Chalcone_isomerase_3-sand"/>
</dbReference>
<dbReference type="eggNOG" id="ENOG502S81H">
    <property type="taxonomic scope" value="Eukaryota"/>
</dbReference>
<keyword evidence="3" id="KW-1185">Reference proteome</keyword>
<dbReference type="SUPFAM" id="SSF54626">
    <property type="entry name" value="Chalcone isomerase"/>
    <property type="match status" value="1"/>
</dbReference>